<organism evidence="1 2">
    <name type="scientific">Kaistella gelatinilytica</name>
    <dbReference type="NCBI Taxonomy" id="2787636"/>
    <lineage>
        <taxon>Bacteria</taxon>
        <taxon>Pseudomonadati</taxon>
        <taxon>Bacteroidota</taxon>
        <taxon>Flavobacteriia</taxon>
        <taxon>Flavobacteriales</taxon>
        <taxon>Weeksellaceae</taxon>
        <taxon>Chryseobacterium group</taxon>
        <taxon>Kaistella</taxon>
    </lineage>
</organism>
<sequence>MNLAGKKILFLSANFFGYEKAIVKKLIEYGATVDFYNERPSDSIISKGIIRVKSNLYQRKIDHYYQKISNETGTKNYDFFLLIKGETIPLFFLENFRERNPNAKMIFYSYDSVNEYPKFHQLYSYFDLNFTFEPKDALKYNLHFRPLFFLNEYAQSEKSVQRKHDLVFIGSAHTDRYLIGQKVRELCDELKLRSYFYYYAPGKTTFILKKIFDKNLQKFDRKKLSFKKLSHQEIVDIYRDSFAVLDINKPFQNGLSMRTFEALASGKKLLTTNSDIKNYPFYNSENIHILERNDLKIKGDFFQTPFQKIDSEMLERMSLDSWISCLFEKPQDDFWGVSHKKFK</sequence>
<dbReference type="EMBL" id="JADPVI010000001">
    <property type="protein sequence ID" value="MBF8456585.1"/>
    <property type="molecule type" value="Genomic_DNA"/>
</dbReference>
<evidence type="ECO:0000313" key="1">
    <source>
        <dbReference type="EMBL" id="MBF8456585.1"/>
    </source>
</evidence>
<comment type="caution">
    <text evidence="1">The sequence shown here is derived from an EMBL/GenBank/DDBJ whole genome shotgun (WGS) entry which is preliminary data.</text>
</comment>
<evidence type="ECO:0000313" key="2">
    <source>
        <dbReference type="Proteomes" id="UP000660070"/>
    </source>
</evidence>
<accession>A0ABS0FAB2</accession>
<protein>
    <submittedName>
        <fullName evidence="1">Lipopolysaccharide biosynthesis protein</fullName>
    </submittedName>
</protein>
<keyword evidence="2" id="KW-1185">Reference proteome</keyword>
<gene>
    <name evidence="1" type="ORF">IV494_05260</name>
</gene>
<name>A0ABS0FAB2_9FLAO</name>
<dbReference type="RefSeq" id="WP_196079092.1">
    <property type="nucleotide sequence ID" value="NZ_JADPVI010000001.1"/>
</dbReference>
<reference evidence="1 2" key="1">
    <citation type="submission" date="2020-11" db="EMBL/GenBank/DDBJ databases">
        <title>Kaistella gelatinilytica sp. nov., a flavobacterium isolated from Antarctic Soil.</title>
        <authorList>
            <person name="Li J."/>
        </authorList>
    </citation>
    <scope>NUCLEOTIDE SEQUENCE [LARGE SCALE GENOMIC DNA]</scope>
    <source>
        <strain evidence="1 2">G5-32</strain>
    </source>
</reference>
<dbReference type="Proteomes" id="UP000660070">
    <property type="component" value="Unassembled WGS sequence"/>
</dbReference>
<proteinExistence type="predicted"/>